<dbReference type="AlphaFoldDB" id="A0A9P6UB38"/>
<protein>
    <submittedName>
        <fullName evidence="1">Uncharacterized protein</fullName>
    </submittedName>
</protein>
<name>A0A9P6UB38_9FUNG</name>
<reference evidence="1" key="1">
    <citation type="journal article" date="2020" name="Fungal Divers.">
        <title>Resolving the Mortierellaceae phylogeny through synthesis of multi-gene phylogenetics and phylogenomics.</title>
        <authorList>
            <person name="Vandepol N."/>
            <person name="Liber J."/>
            <person name="Desiro A."/>
            <person name="Na H."/>
            <person name="Kennedy M."/>
            <person name="Barry K."/>
            <person name="Grigoriev I.V."/>
            <person name="Miller A.N."/>
            <person name="O'Donnell K."/>
            <person name="Stajich J.E."/>
            <person name="Bonito G."/>
        </authorList>
    </citation>
    <scope>NUCLEOTIDE SEQUENCE</scope>
    <source>
        <strain evidence="1">KOD948</strain>
    </source>
</reference>
<sequence>MFGKTREHYAKHFLLSLRSLPFKMFDEFDRGFRGMICDFSDAERVGFELAIRGYYSIPDCQAIQLERHYRFCEVHFKRSLTRIRGNAAIVHHSKEAEFYETILGMLDRKHTKESFDELVSKIRQEDTNAQESLGADFQRLLSGKKLTLLEAIKHTTFYIRLVDGTCGLAATGMPTRYGKRKDANVNDGRAPDTTKALLGRKDSKNKAPRLGSTIDWRTFGTPWDIKYSDKNFTATNTCPLDTILMT</sequence>
<dbReference type="OrthoDB" id="2447802at2759"/>
<proteinExistence type="predicted"/>
<dbReference type="EMBL" id="JAAAJA010000009">
    <property type="protein sequence ID" value="KAG0267018.1"/>
    <property type="molecule type" value="Genomic_DNA"/>
</dbReference>
<evidence type="ECO:0000313" key="2">
    <source>
        <dbReference type="Proteomes" id="UP000726737"/>
    </source>
</evidence>
<dbReference type="Proteomes" id="UP000726737">
    <property type="component" value="Unassembled WGS sequence"/>
</dbReference>
<gene>
    <name evidence="1" type="ORF">BG011_009766</name>
</gene>
<comment type="caution">
    <text evidence="1">The sequence shown here is derived from an EMBL/GenBank/DDBJ whole genome shotgun (WGS) entry which is preliminary data.</text>
</comment>
<organism evidence="1 2">
    <name type="scientific">Mortierella polycephala</name>
    <dbReference type="NCBI Taxonomy" id="41804"/>
    <lineage>
        <taxon>Eukaryota</taxon>
        <taxon>Fungi</taxon>
        <taxon>Fungi incertae sedis</taxon>
        <taxon>Mucoromycota</taxon>
        <taxon>Mortierellomycotina</taxon>
        <taxon>Mortierellomycetes</taxon>
        <taxon>Mortierellales</taxon>
        <taxon>Mortierellaceae</taxon>
        <taxon>Mortierella</taxon>
    </lineage>
</organism>
<evidence type="ECO:0000313" key="1">
    <source>
        <dbReference type="EMBL" id="KAG0267018.1"/>
    </source>
</evidence>
<accession>A0A9P6UB38</accession>
<keyword evidence="2" id="KW-1185">Reference proteome</keyword>